<accession>F8KTF9</accession>
<dbReference type="Proteomes" id="UP000008387">
    <property type="component" value="Chromosome"/>
</dbReference>
<keyword evidence="2" id="KW-1185">Reference proteome</keyword>
<dbReference type="RefSeq" id="WP_013890543.1">
    <property type="nucleotide sequence ID" value="NC_015674.1"/>
</dbReference>
<reference evidence="1 2" key="1">
    <citation type="journal article" date="2011" name="J. Bacteriol.">
        <title>Genome sequence of Helicobacter bizzozeronii strain CIII-1, an isolate from human gastric mucosa.</title>
        <authorList>
            <person name="Schott T."/>
            <person name="Rossi M."/>
            <person name="Hanninen M.L."/>
        </authorList>
    </citation>
    <scope>NUCLEOTIDE SEQUENCE [LARGE SCALE GENOMIC DNA]</scope>
    <source>
        <strain evidence="1 2">CIII-1</strain>
    </source>
</reference>
<dbReference type="STRING" id="1002804.HBZC1_11270"/>
<gene>
    <name evidence="1" type="ordered locus">HBZC1_11270</name>
</gene>
<name>F8KTF9_HELBC</name>
<evidence type="ECO:0000313" key="1">
    <source>
        <dbReference type="EMBL" id="CCB80113.1"/>
    </source>
</evidence>
<protein>
    <submittedName>
        <fullName evidence="1">Uncharacterized protein</fullName>
    </submittedName>
</protein>
<dbReference type="AlphaFoldDB" id="F8KTF9"/>
<dbReference type="KEGG" id="hbi:HBZC1_11270"/>
<organism evidence="1 2">
    <name type="scientific">Helicobacter bizzozeronii (strain CIII-1)</name>
    <dbReference type="NCBI Taxonomy" id="1002804"/>
    <lineage>
        <taxon>Bacteria</taxon>
        <taxon>Pseudomonadati</taxon>
        <taxon>Campylobacterota</taxon>
        <taxon>Epsilonproteobacteria</taxon>
        <taxon>Campylobacterales</taxon>
        <taxon>Helicobacteraceae</taxon>
        <taxon>Helicobacter</taxon>
    </lineage>
</organism>
<sequence>MDFADSQKAREALLWKLLGDSVIFKEIISFRDDIVAWFKSPERLQYLQKNKKVIAVSIKEKPNNGNHGVINCLFNTETEEIDGKEVLGIKGKEIDEDTQKNFDDKDMIVLK</sequence>
<proteinExistence type="predicted"/>
<dbReference type="EMBL" id="FR871757">
    <property type="protein sequence ID" value="CCB80113.1"/>
    <property type="molecule type" value="Genomic_DNA"/>
</dbReference>
<evidence type="ECO:0000313" key="2">
    <source>
        <dbReference type="Proteomes" id="UP000008387"/>
    </source>
</evidence>
<dbReference type="HOGENOM" id="CLU_2193308_0_0_7"/>